<name>A0A158JSE3_9BURK</name>
<protein>
    <submittedName>
        <fullName evidence="1">Uncharacterized protein</fullName>
    </submittedName>
</protein>
<proteinExistence type="predicted"/>
<sequence>MTSKALACPSFATVDTTRVMSPPSAPVTLRSSAASGFAVPFAPAVVNRVPAAVPAGANGLPAAPLGVTSVCGVHGMAEFGFDVSGVKVPLDAPPSPTIDTTPVFTVTSGSSSGTCWIAAVAAV</sequence>
<accession>A0A158JSE3</accession>
<evidence type="ECO:0000313" key="1">
    <source>
        <dbReference type="EMBL" id="SAL71854.1"/>
    </source>
</evidence>
<dbReference type="EMBL" id="FCOK02000116">
    <property type="protein sequence ID" value="SAL71854.1"/>
    <property type="molecule type" value="Genomic_DNA"/>
</dbReference>
<dbReference type="AlphaFoldDB" id="A0A158JSE3"/>
<dbReference type="Proteomes" id="UP000054683">
    <property type="component" value="Unassembled WGS sequence"/>
</dbReference>
<reference evidence="1 2" key="1">
    <citation type="submission" date="2016-01" db="EMBL/GenBank/DDBJ databases">
        <authorList>
            <person name="Oliw E.H."/>
        </authorList>
    </citation>
    <scope>NUCLEOTIDE SEQUENCE [LARGE SCALE GENOMIC DNA]</scope>
    <source>
        <strain evidence="1">LMG 27134</strain>
    </source>
</reference>
<gene>
    <name evidence="1" type="ORF">AWB69_08711</name>
</gene>
<evidence type="ECO:0000313" key="2">
    <source>
        <dbReference type="Proteomes" id="UP000054683"/>
    </source>
</evidence>
<organism evidence="1 2">
    <name type="scientific">Caballeronia udeis</name>
    <dbReference type="NCBI Taxonomy" id="1232866"/>
    <lineage>
        <taxon>Bacteria</taxon>
        <taxon>Pseudomonadati</taxon>
        <taxon>Pseudomonadota</taxon>
        <taxon>Betaproteobacteria</taxon>
        <taxon>Burkholderiales</taxon>
        <taxon>Burkholderiaceae</taxon>
        <taxon>Caballeronia</taxon>
    </lineage>
</organism>